<accession>A0ACB8YZ95</accession>
<reference evidence="1 2" key="2">
    <citation type="journal article" date="2022" name="Mol. Ecol. Resour.">
        <title>The genomes of chicory, endive, great burdock and yacon provide insights into Asteraceae paleo-polyploidization history and plant inulin production.</title>
        <authorList>
            <person name="Fan W."/>
            <person name="Wang S."/>
            <person name="Wang H."/>
            <person name="Wang A."/>
            <person name="Jiang F."/>
            <person name="Liu H."/>
            <person name="Zhao H."/>
            <person name="Xu D."/>
            <person name="Zhang Y."/>
        </authorList>
    </citation>
    <scope>NUCLEOTIDE SEQUENCE [LARGE SCALE GENOMIC DNA]</scope>
    <source>
        <strain evidence="2">cv. Punajuju</strain>
        <tissue evidence="1">Leaves</tissue>
    </source>
</reference>
<reference evidence="2" key="1">
    <citation type="journal article" date="2022" name="Mol. Ecol. Resour.">
        <title>The genomes of chicory, endive, great burdock and yacon provide insights into Asteraceae palaeo-polyploidization history and plant inulin production.</title>
        <authorList>
            <person name="Fan W."/>
            <person name="Wang S."/>
            <person name="Wang H."/>
            <person name="Wang A."/>
            <person name="Jiang F."/>
            <person name="Liu H."/>
            <person name="Zhao H."/>
            <person name="Xu D."/>
            <person name="Zhang Y."/>
        </authorList>
    </citation>
    <scope>NUCLEOTIDE SEQUENCE [LARGE SCALE GENOMIC DNA]</scope>
    <source>
        <strain evidence="2">cv. Punajuju</strain>
    </source>
</reference>
<evidence type="ECO:0000313" key="1">
    <source>
        <dbReference type="EMBL" id="KAI3690756.1"/>
    </source>
</evidence>
<gene>
    <name evidence="1" type="ORF">L2E82_48963</name>
</gene>
<protein>
    <submittedName>
        <fullName evidence="1">Uncharacterized protein</fullName>
    </submittedName>
</protein>
<proteinExistence type="predicted"/>
<organism evidence="1 2">
    <name type="scientific">Cichorium intybus</name>
    <name type="common">Chicory</name>
    <dbReference type="NCBI Taxonomy" id="13427"/>
    <lineage>
        <taxon>Eukaryota</taxon>
        <taxon>Viridiplantae</taxon>
        <taxon>Streptophyta</taxon>
        <taxon>Embryophyta</taxon>
        <taxon>Tracheophyta</taxon>
        <taxon>Spermatophyta</taxon>
        <taxon>Magnoliopsida</taxon>
        <taxon>eudicotyledons</taxon>
        <taxon>Gunneridae</taxon>
        <taxon>Pentapetalae</taxon>
        <taxon>asterids</taxon>
        <taxon>campanulids</taxon>
        <taxon>Asterales</taxon>
        <taxon>Asteraceae</taxon>
        <taxon>Cichorioideae</taxon>
        <taxon>Cichorieae</taxon>
        <taxon>Cichoriinae</taxon>
        <taxon>Cichorium</taxon>
    </lineage>
</organism>
<name>A0ACB8YZ95_CICIN</name>
<comment type="caution">
    <text evidence="1">The sequence shown here is derived from an EMBL/GenBank/DDBJ whole genome shotgun (WGS) entry which is preliminary data.</text>
</comment>
<dbReference type="Proteomes" id="UP001055811">
    <property type="component" value="Linkage Group LG09"/>
</dbReference>
<dbReference type="EMBL" id="CM042017">
    <property type="protein sequence ID" value="KAI3690756.1"/>
    <property type="molecule type" value="Genomic_DNA"/>
</dbReference>
<evidence type="ECO:0000313" key="2">
    <source>
        <dbReference type="Proteomes" id="UP001055811"/>
    </source>
</evidence>
<sequence>MRYGLSHRSFENEASSSDMTQVKNPDNDVDSTKCSAGLRRGRDTVLVVEESSRRRSPLVLRLDWRVRSVTEMVVSYAWFENVKLSPAHPKSEPFANSLPTDFRFCSLLFHKILCKLLLSNFNSYSNSTNLSSLPIPNLIIWIGLPARMTKAVDIPVFSSNPHTTTILSRFSSPTIQGRDVFGNNQEQQSTEKETGHKSNPRTARTGSPSNEFHFSIHKWANVGVPLLMSLRGSKVTALSMETMQESVFPNDKLPPEKDNIVPPVTGLTEAIEKETSKTSTVKQVVNEHEVIPPVKGQVNEDVDKEVEKKEKIETVSGVSPSDGKKKLDAKKMNKSSIGSPKNRVKGMVKDFLKISNQEKSPPKTKTNVFSGSLSSRWKNTAKNRTQEEVNGSKIPQENVEIARNASNKSAFDSEIPPEIMNMVPDDSTTIPLDSKVPKENVKMAPNASSTMSMDSKMPAKNVEMVPDFMKLRHDPAVAKPMDTTPDASPRTETSKPLLCLLPPPAVRLPFDHRRLHHRLQPEKNATAAIAAVSSPFLLLLWSRLLLALCLMIC</sequence>
<keyword evidence="2" id="KW-1185">Reference proteome</keyword>